<dbReference type="SUPFAM" id="SSF54768">
    <property type="entry name" value="dsRNA-binding domain-like"/>
    <property type="match status" value="1"/>
</dbReference>
<dbReference type="PANTHER" id="PTHR46031:SF16">
    <property type="entry name" value="DOUBLE-STRANDED RNA-BINDING PROTEIN 4"/>
    <property type="match status" value="1"/>
</dbReference>
<dbReference type="Pfam" id="PF00035">
    <property type="entry name" value="dsrm"/>
    <property type="match status" value="1"/>
</dbReference>
<proteinExistence type="predicted"/>
<keyword evidence="1" id="KW-0677">Repeat</keyword>
<evidence type="ECO:0000259" key="5">
    <source>
        <dbReference type="PROSITE" id="PS50137"/>
    </source>
</evidence>
<protein>
    <recommendedName>
        <fullName evidence="5">DRBM domain-containing protein</fullName>
    </recommendedName>
</protein>
<accession>A0AAP0M9G8</accession>
<feature type="domain" description="DRBM" evidence="5">
    <location>
        <begin position="1"/>
        <end position="70"/>
    </location>
</feature>
<reference evidence="6 7" key="1">
    <citation type="submission" date="2024-05" db="EMBL/GenBank/DDBJ databases">
        <title>Haplotype-resolved chromosome-level genome assembly of Huyou (Citrus changshanensis).</title>
        <authorList>
            <person name="Miao C."/>
            <person name="Chen W."/>
            <person name="Wu Y."/>
            <person name="Wang L."/>
            <person name="Zhao S."/>
            <person name="Grierson D."/>
            <person name="Xu C."/>
            <person name="Chen K."/>
        </authorList>
    </citation>
    <scope>NUCLEOTIDE SEQUENCE [LARGE SCALE GENOMIC DNA]</scope>
    <source>
        <strain evidence="6">01-14</strain>
        <tissue evidence="6">Leaf</tissue>
    </source>
</reference>
<dbReference type="Gene3D" id="3.30.160.20">
    <property type="match status" value="1"/>
</dbReference>
<evidence type="ECO:0000313" key="7">
    <source>
        <dbReference type="Proteomes" id="UP001428341"/>
    </source>
</evidence>
<keyword evidence="7" id="KW-1185">Reference proteome</keyword>
<evidence type="ECO:0000313" key="6">
    <source>
        <dbReference type="EMBL" id="KAK9201249.1"/>
    </source>
</evidence>
<evidence type="ECO:0000256" key="1">
    <source>
        <dbReference type="ARBA" id="ARBA00022737"/>
    </source>
</evidence>
<evidence type="ECO:0000256" key="2">
    <source>
        <dbReference type="ARBA" id="ARBA00022884"/>
    </source>
</evidence>
<keyword evidence="2 3" id="KW-0694">RNA-binding</keyword>
<evidence type="ECO:0000256" key="4">
    <source>
        <dbReference type="SAM" id="MobiDB-lite"/>
    </source>
</evidence>
<dbReference type="AlphaFoldDB" id="A0AAP0M9G8"/>
<name>A0AAP0M9G8_9ROSI</name>
<feature type="region of interest" description="Disordered" evidence="4">
    <location>
        <begin position="66"/>
        <end position="101"/>
    </location>
</feature>
<dbReference type="PROSITE" id="PS50137">
    <property type="entry name" value="DS_RBD"/>
    <property type="match status" value="1"/>
</dbReference>
<dbReference type="Proteomes" id="UP001428341">
    <property type="component" value="Unassembled WGS sequence"/>
</dbReference>
<comment type="caution">
    <text evidence="6">The sequence shown here is derived from an EMBL/GenBank/DDBJ whole genome shotgun (WGS) entry which is preliminary data.</text>
</comment>
<organism evidence="6 7">
    <name type="scientific">Citrus x changshan-huyou</name>
    <dbReference type="NCBI Taxonomy" id="2935761"/>
    <lineage>
        <taxon>Eukaryota</taxon>
        <taxon>Viridiplantae</taxon>
        <taxon>Streptophyta</taxon>
        <taxon>Embryophyta</taxon>
        <taxon>Tracheophyta</taxon>
        <taxon>Spermatophyta</taxon>
        <taxon>Magnoliopsida</taxon>
        <taxon>eudicotyledons</taxon>
        <taxon>Gunneridae</taxon>
        <taxon>Pentapetalae</taxon>
        <taxon>rosids</taxon>
        <taxon>malvids</taxon>
        <taxon>Sapindales</taxon>
        <taxon>Rutaceae</taxon>
        <taxon>Aurantioideae</taxon>
        <taxon>Citrus</taxon>
    </lineage>
</organism>
<gene>
    <name evidence="6" type="ORF">WN944_016450</name>
</gene>
<dbReference type="EMBL" id="JBCGBO010000005">
    <property type="protein sequence ID" value="KAK9201249.1"/>
    <property type="molecule type" value="Genomic_DNA"/>
</dbReference>
<dbReference type="InterPro" id="IPR014720">
    <property type="entry name" value="dsRBD_dom"/>
</dbReference>
<sequence length="210" mass="23751">MYKTKLQELCHLRVWNLPVYTTAKQGLDHNPRFQATVTVNDQSFTTPDLYKSSKEAQNDAARIAFQHFSSPPPPSSTPAASSSNGSSSESAVQVNARETDRTTQVNATISTVNDVHKSRVRELNLSIQFHLFEDLTLSLSARTRKHLANWVKQCVNQITNRVQLGYRYNFFLFSPFPGYSFKERGRVRSGYFYPQGDSAITAMFTDVSLN</sequence>
<dbReference type="GO" id="GO:0003723">
    <property type="term" value="F:RNA binding"/>
    <property type="evidence" value="ECO:0007669"/>
    <property type="project" value="UniProtKB-UniRule"/>
</dbReference>
<evidence type="ECO:0000256" key="3">
    <source>
        <dbReference type="PROSITE-ProRule" id="PRU00266"/>
    </source>
</evidence>
<feature type="compositionally biased region" description="Low complexity" evidence="4">
    <location>
        <begin position="77"/>
        <end position="91"/>
    </location>
</feature>
<dbReference type="PANTHER" id="PTHR46031">
    <property type="match status" value="1"/>
</dbReference>
<dbReference type="SMART" id="SM00358">
    <property type="entry name" value="DSRM"/>
    <property type="match status" value="1"/>
</dbReference>